<feature type="signal peptide" evidence="1">
    <location>
        <begin position="1"/>
        <end position="21"/>
    </location>
</feature>
<comment type="caution">
    <text evidence="2">The sequence shown here is derived from an EMBL/GenBank/DDBJ whole genome shotgun (WGS) entry which is preliminary data.</text>
</comment>
<feature type="chain" id="PRO_5042267296" evidence="1">
    <location>
        <begin position="22"/>
        <end position="304"/>
    </location>
</feature>
<dbReference type="AlphaFoldDB" id="A0AAD3H200"/>
<sequence length="304" mass="33354">MKTTLQSIFFAVISLSQLSSALITGNIKIVGKSGGQSQFLPGSYVNNFPRWHVEIVGEETINLTRLIGSGIDRNTEEVQTIAQEFVDPSSNEELCSGIPSYVLAGIEVRVPSHIAKDGREWKNFGMNSQPLASQWTTFDIAIENGFRVELFHGETLLKNQKDNGEQDEIQWTALMKDSCSSSDEIDSIQKQEQLADKAKDAQNAMGVMGNLLAGLDENSPIASGMHIVSVPTSSEWIDLPQTKDEDGYKLVSVATVESDAKELMTMDEDLIALSATSVLKVDVTRIAPGSKSEYMPNVYKPLYL</sequence>
<accession>A0AAD3H200</accession>
<proteinExistence type="predicted"/>
<dbReference type="Proteomes" id="UP001054902">
    <property type="component" value="Unassembled WGS sequence"/>
</dbReference>
<organism evidence="2 3">
    <name type="scientific">Chaetoceros tenuissimus</name>
    <dbReference type="NCBI Taxonomy" id="426638"/>
    <lineage>
        <taxon>Eukaryota</taxon>
        <taxon>Sar</taxon>
        <taxon>Stramenopiles</taxon>
        <taxon>Ochrophyta</taxon>
        <taxon>Bacillariophyta</taxon>
        <taxon>Coscinodiscophyceae</taxon>
        <taxon>Chaetocerotophycidae</taxon>
        <taxon>Chaetocerotales</taxon>
        <taxon>Chaetocerotaceae</taxon>
        <taxon>Chaetoceros</taxon>
    </lineage>
</organism>
<keyword evidence="1" id="KW-0732">Signal</keyword>
<dbReference type="EMBL" id="BLLK01000022">
    <property type="protein sequence ID" value="GFH47163.1"/>
    <property type="molecule type" value="Genomic_DNA"/>
</dbReference>
<gene>
    <name evidence="2" type="ORF">CTEN210_03638</name>
</gene>
<evidence type="ECO:0000313" key="2">
    <source>
        <dbReference type="EMBL" id="GFH47163.1"/>
    </source>
</evidence>
<evidence type="ECO:0000313" key="3">
    <source>
        <dbReference type="Proteomes" id="UP001054902"/>
    </source>
</evidence>
<name>A0AAD3H200_9STRA</name>
<reference evidence="2 3" key="1">
    <citation type="journal article" date="2021" name="Sci. Rep.">
        <title>The genome of the diatom Chaetoceros tenuissimus carries an ancient integrated fragment of an extant virus.</title>
        <authorList>
            <person name="Hongo Y."/>
            <person name="Kimura K."/>
            <person name="Takaki Y."/>
            <person name="Yoshida Y."/>
            <person name="Baba S."/>
            <person name="Kobayashi G."/>
            <person name="Nagasaki K."/>
            <person name="Hano T."/>
            <person name="Tomaru Y."/>
        </authorList>
    </citation>
    <scope>NUCLEOTIDE SEQUENCE [LARGE SCALE GENOMIC DNA]</scope>
    <source>
        <strain evidence="2 3">NIES-3715</strain>
    </source>
</reference>
<evidence type="ECO:0000256" key="1">
    <source>
        <dbReference type="SAM" id="SignalP"/>
    </source>
</evidence>
<protein>
    <submittedName>
        <fullName evidence="2">Uncharacterized protein</fullName>
    </submittedName>
</protein>
<keyword evidence="3" id="KW-1185">Reference proteome</keyword>